<evidence type="ECO:0000256" key="1">
    <source>
        <dbReference type="ARBA" id="ARBA00023172"/>
    </source>
</evidence>
<dbReference type="SUPFAM" id="SSF56349">
    <property type="entry name" value="DNA breaking-rejoining enzymes"/>
    <property type="match status" value="1"/>
</dbReference>
<dbReference type="InterPro" id="IPR013762">
    <property type="entry name" value="Integrase-like_cat_sf"/>
</dbReference>
<dbReference type="GO" id="GO:0015074">
    <property type="term" value="P:DNA integration"/>
    <property type="evidence" value="ECO:0007669"/>
    <property type="project" value="InterPro"/>
</dbReference>
<evidence type="ECO:0000259" key="2">
    <source>
        <dbReference type="PROSITE" id="PS51898"/>
    </source>
</evidence>
<dbReference type="PROSITE" id="PS51898">
    <property type="entry name" value="TYR_RECOMBINASE"/>
    <property type="match status" value="1"/>
</dbReference>
<sequence length="365" mass="42041">MRMAMPPIYIEEVRLKKNTIKYKVRTIGEKTRLGKKVQVTRTFTSLVQAKAFRKKLETQFTQGDFSIFFKKKLETIGNALIDLLDNPCTSELVKTKSRALLRRIATQTPIMYVGVNNLADHHWYKLAEFMVEEWGIKPQTASNYLSTLKGALKKCKVVLRYEINFEGYYDGLSIAKSDGFSSESVARISRVTKQTLKKIELALIREQLARRRELPMVDIFRFAIGTALRLGEICGKITWMDIDPTTRILTVRNRKTPKKGKVITSRFKLSDEMYEIIVRQPRGQDTDLIFPYKPSSVSNAWRCLMKELEIDDFQFRDLRAEALCCFFEAGLSLTEIAKISGHKDLNTLNNFYLRLLPSLPSRLAA</sequence>
<evidence type="ECO:0000313" key="3">
    <source>
        <dbReference type="EMBL" id="BAG74736.1"/>
    </source>
</evidence>
<feature type="domain" description="Tyr recombinase" evidence="2">
    <location>
        <begin position="186"/>
        <end position="365"/>
    </location>
</feature>
<dbReference type="InterPro" id="IPR002104">
    <property type="entry name" value="Integrase_catalytic"/>
</dbReference>
<dbReference type="Pfam" id="PF00589">
    <property type="entry name" value="Phage_integrase"/>
    <property type="match status" value="1"/>
</dbReference>
<dbReference type="RefSeq" id="WP_025635261.1">
    <property type="nucleotide sequence ID" value="NZ_CP127846.1"/>
</dbReference>
<dbReference type="GO" id="GO:0003677">
    <property type="term" value="F:DNA binding"/>
    <property type="evidence" value="ECO:0007669"/>
    <property type="project" value="InterPro"/>
</dbReference>
<proteinExistence type="predicted"/>
<dbReference type="CDD" id="cd00796">
    <property type="entry name" value="INT_Rci_Hp1_C"/>
    <property type="match status" value="1"/>
</dbReference>
<name>B5UAD2_VIBPH</name>
<dbReference type="InterPro" id="IPR011010">
    <property type="entry name" value="DNA_brk_join_enz"/>
</dbReference>
<keyword evidence="1" id="KW-0233">DNA recombination</keyword>
<dbReference type="EMBL" id="AB433983">
    <property type="protein sequence ID" value="BAG74736.1"/>
    <property type="molecule type" value="Genomic_DNA"/>
</dbReference>
<accession>B5UAD2</accession>
<reference evidence="3" key="1">
    <citation type="submission" date="2008-04" db="EMBL/GenBank/DDBJ databases">
        <title>Association of a retron with a prophage-like element integrated into the tRNA dihydrouridine synthase gene of Vibrio parahaemolyticus.</title>
        <authorList>
            <person name="Ikeda S."/>
            <person name="Inouye K."/>
            <person name="Ishida Y."/>
            <person name="Shimamoto T."/>
            <person name="Shimamoto T."/>
        </authorList>
    </citation>
    <scope>NUCLEOTIDE SEQUENCE</scope>
    <source>
        <strain evidence="3">AQ3354</strain>
    </source>
</reference>
<dbReference type="AlphaFoldDB" id="B5UAD2"/>
<dbReference type="GO" id="GO:0006310">
    <property type="term" value="P:DNA recombination"/>
    <property type="evidence" value="ECO:0007669"/>
    <property type="project" value="UniProtKB-KW"/>
</dbReference>
<protein>
    <submittedName>
        <fullName evidence="3">Putative integrase/recombinase</fullName>
    </submittedName>
</protein>
<dbReference type="Gene3D" id="1.10.443.10">
    <property type="entry name" value="Intergrase catalytic core"/>
    <property type="match status" value="1"/>
</dbReference>
<organism evidence="3">
    <name type="scientific">Vibrio parahaemolyticus</name>
    <dbReference type="NCBI Taxonomy" id="670"/>
    <lineage>
        <taxon>Bacteria</taxon>
        <taxon>Pseudomonadati</taxon>
        <taxon>Pseudomonadota</taxon>
        <taxon>Gammaproteobacteria</taxon>
        <taxon>Vibrionales</taxon>
        <taxon>Vibrionaceae</taxon>
        <taxon>Vibrio</taxon>
    </lineage>
</organism>